<evidence type="ECO:0000256" key="1">
    <source>
        <dbReference type="SAM" id="MobiDB-lite"/>
    </source>
</evidence>
<keyword evidence="2" id="KW-1133">Transmembrane helix</keyword>
<dbReference type="NCBIfam" id="TIGR04438">
    <property type="entry name" value="small_Trp_rich"/>
    <property type="match status" value="1"/>
</dbReference>
<keyword evidence="2" id="KW-0472">Membrane</keyword>
<feature type="compositionally biased region" description="Basic and acidic residues" evidence="1">
    <location>
        <begin position="59"/>
        <end position="70"/>
    </location>
</feature>
<evidence type="ECO:0000256" key="2">
    <source>
        <dbReference type="SAM" id="Phobius"/>
    </source>
</evidence>
<reference evidence="3 4" key="2">
    <citation type="submission" date="2020-05" db="EMBL/GenBank/DDBJ databases">
        <authorList>
            <person name="Khan S.A."/>
            <person name="Jeon C.O."/>
            <person name="Chun B.H."/>
        </authorList>
    </citation>
    <scope>NUCLEOTIDE SEQUENCE [LARGE SCALE GENOMIC DNA]</scope>
    <source>
        <strain evidence="3 4">H242</strain>
    </source>
</reference>
<reference evidence="3 4" key="1">
    <citation type="submission" date="2020-05" db="EMBL/GenBank/DDBJ databases">
        <title>Ramlibacter rhizophilus sp. nov., isolated from rhizosphere soil of national flower Mugunghwa from South Korea.</title>
        <authorList>
            <person name="Zheng-Fei Y."/>
            <person name="Huan T."/>
        </authorList>
    </citation>
    <scope>NUCLEOTIDE SEQUENCE [LARGE SCALE GENOMIC DNA]</scope>
    <source>
        <strain evidence="3 4">H242</strain>
    </source>
</reference>
<gene>
    <name evidence="3" type="ORF">HK414_11290</name>
</gene>
<dbReference type="InterPro" id="IPR031044">
    <property type="entry name" value="Small_Trp_rich"/>
</dbReference>
<organism evidence="3 4">
    <name type="scientific">Ramlibacter terrae</name>
    <dbReference type="NCBI Taxonomy" id="2732511"/>
    <lineage>
        <taxon>Bacteria</taxon>
        <taxon>Pseudomonadati</taxon>
        <taxon>Pseudomonadota</taxon>
        <taxon>Betaproteobacteria</taxon>
        <taxon>Burkholderiales</taxon>
        <taxon>Comamonadaceae</taxon>
        <taxon>Ramlibacter</taxon>
    </lineage>
</organism>
<accession>A0ABX6P7T8</accession>
<sequence>MYLLGIGIVLLALKYFEIGPVAGWDWWWVLSPFALAVAWWTFADWSGYTKRKAVERENSRKQARIDKSREQLGLGPKKRR</sequence>
<dbReference type="EMBL" id="CP053418">
    <property type="protein sequence ID" value="QJW85792.1"/>
    <property type="molecule type" value="Genomic_DNA"/>
</dbReference>
<feature type="region of interest" description="Disordered" evidence="1">
    <location>
        <begin position="59"/>
        <end position="80"/>
    </location>
</feature>
<dbReference type="Proteomes" id="UP000500826">
    <property type="component" value="Chromosome"/>
</dbReference>
<protein>
    <submittedName>
        <fullName evidence="3">TIGR04438 family Trp-rich protein</fullName>
    </submittedName>
</protein>
<keyword evidence="4" id="KW-1185">Reference proteome</keyword>
<evidence type="ECO:0000313" key="4">
    <source>
        <dbReference type="Proteomes" id="UP000500826"/>
    </source>
</evidence>
<evidence type="ECO:0000313" key="3">
    <source>
        <dbReference type="EMBL" id="QJW85792.1"/>
    </source>
</evidence>
<feature type="transmembrane region" description="Helical" evidence="2">
    <location>
        <begin position="26"/>
        <end position="43"/>
    </location>
</feature>
<proteinExistence type="predicted"/>
<name>A0ABX6P7T8_9BURK</name>
<keyword evidence="2" id="KW-0812">Transmembrane</keyword>